<gene>
    <name evidence="1" type="ORF">ACEUDJ_11590</name>
</gene>
<proteinExistence type="predicted"/>
<name>A0ABW9GQS4_9GAMM</name>
<evidence type="ECO:0000313" key="1">
    <source>
        <dbReference type="EMBL" id="MFM4893505.1"/>
    </source>
</evidence>
<keyword evidence="2" id="KW-1185">Reference proteome</keyword>
<dbReference type="Proteomes" id="UP001630969">
    <property type="component" value="Unassembled WGS sequence"/>
</dbReference>
<dbReference type="RefSeq" id="WP_041996164.1">
    <property type="nucleotide sequence ID" value="NZ_CDBT01000020.1"/>
</dbReference>
<dbReference type="EMBL" id="JBGXBU010000004">
    <property type="protein sequence ID" value="MFM4893505.1"/>
    <property type="molecule type" value="Genomic_DNA"/>
</dbReference>
<evidence type="ECO:0000313" key="2">
    <source>
        <dbReference type="Proteomes" id="UP001630969"/>
    </source>
</evidence>
<organism evidence="1 2">
    <name type="scientific">Aeromonas bivalvium</name>
    <dbReference type="NCBI Taxonomy" id="440079"/>
    <lineage>
        <taxon>Bacteria</taxon>
        <taxon>Pseudomonadati</taxon>
        <taxon>Pseudomonadota</taxon>
        <taxon>Gammaproteobacteria</taxon>
        <taxon>Aeromonadales</taxon>
        <taxon>Aeromonadaceae</taxon>
        <taxon>Aeromonas</taxon>
    </lineage>
</organism>
<dbReference type="GeneID" id="97220751"/>
<comment type="caution">
    <text evidence="1">The sequence shown here is derived from an EMBL/GenBank/DDBJ whole genome shotgun (WGS) entry which is preliminary data.</text>
</comment>
<sequence>MSDHALLPHGEDLRRAVRWLAQGHANDPHAIEEACLRFDLSPLDGEFLMRHWSRPDRHPDEPI</sequence>
<reference evidence="1 2" key="1">
    <citation type="submission" date="2024-09" db="EMBL/GenBank/DDBJ databases">
        <title>Aeromonas strains Genome sequencing and assembly.</title>
        <authorList>
            <person name="Hu X."/>
            <person name="Tang B."/>
        </authorList>
    </citation>
    <scope>NUCLEOTIDE SEQUENCE [LARGE SCALE GENOMIC DNA]</scope>
    <source>
        <strain evidence="1 2">NB23SCDHY001</strain>
    </source>
</reference>
<protein>
    <submittedName>
        <fullName evidence="1">Uncharacterized protein</fullName>
    </submittedName>
</protein>
<accession>A0ABW9GQS4</accession>